<keyword evidence="1" id="KW-0812">Transmembrane</keyword>
<dbReference type="OrthoDB" id="4548588at2"/>
<evidence type="ECO:0000313" key="2">
    <source>
        <dbReference type="EMBL" id="SNY88976.1"/>
    </source>
</evidence>
<feature type="transmembrane region" description="Helical" evidence="1">
    <location>
        <begin position="89"/>
        <end position="109"/>
    </location>
</feature>
<feature type="transmembrane region" description="Helical" evidence="1">
    <location>
        <begin position="154"/>
        <end position="172"/>
    </location>
</feature>
<name>A0A285LZD7_9NOCA</name>
<dbReference type="EMBL" id="OBEG01000007">
    <property type="protein sequence ID" value="SNY88976.1"/>
    <property type="molecule type" value="Genomic_DNA"/>
</dbReference>
<evidence type="ECO:0000313" key="3">
    <source>
        <dbReference type="Proteomes" id="UP000219565"/>
    </source>
</evidence>
<dbReference type="RefSeq" id="WP_097247765.1">
    <property type="nucleotide sequence ID" value="NZ_JAMTCV010000007.1"/>
</dbReference>
<evidence type="ECO:0000256" key="1">
    <source>
        <dbReference type="SAM" id="Phobius"/>
    </source>
</evidence>
<keyword evidence="1" id="KW-0472">Membrane</keyword>
<protein>
    <submittedName>
        <fullName evidence="2">Uncharacterized protein</fullName>
    </submittedName>
</protein>
<proteinExistence type="predicted"/>
<sequence length="173" mass="18402">MLTIAAIVQLLIALAFVSIPLVRHRYGAAAKAAAEAELNRQGVRPGVLAEHGMRFDAGGHETWAPLSIALVMTALAALNLAANPWGQTLTWICQALVLLVNVVILYSNLTAAKGVEAAFAKTGDPELARIDARRFLAAAEGAFPRWVMPWLQNARHAIVFGGSILVFLALLAA</sequence>
<accession>A0A285LZD7</accession>
<keyword evidence="3" id="KW-1185">Reference proteome</keyword>
<organism evidence="2 3">
    <name type="scientific">Nocardia amikacinitolerans</name>
    <dbReference type="NCBI Taxonomy" id="756689"/>
    <lineage>
        <taxon>Bacteria</taxon>
        <taxon>Bacillati</taxon>
        <taxon>Actinomycetota</taxon>
        <taxon>Actinomycetes</taxon>
        <taxon>Mycobacteriales</taxon>
        <taxon>Nocardiaceae</taxon>
        <taxon>Nocardia</taxon>
    </lineage>
</organism>
<dbReference type="AlphaFoldDB" id="A0A285LZD7"/>
<reference evidence="2 3" key="1">
    <citation type="submission" date="2017-09" db="EMBL/GenBank/DDBJ databases">
        <authorList>
            <person name="Ehlers B."/>
            <person name="Leendertz F.H."/>
        </authorList>
    </citation>
    <scope>NUCLEOTIDE SEQUENCE [LARGE SCALE GENOMIC DNA]</scope>
    <source>
        <strain evidence="2 3">DSM 45537</strain>
    </source>
</reference>
<dbReference type="STRING" id="1379680.GCA_001612615_05384"/>
<dbReference type="Proteomes" id="UP000219565">
    <property type="component" value="Unassembled WGS sequence"/>
</dbReference>
<gene>
    <name evidence="2" type="ORF">SAMN04244553_5972</name>
</gene>
<keyword evidence="1" id="KW-1133">Transmembrane helix</keyword>
<feature type="transmembrane region" description="Helical" evidence="1">
    <location>
        <begin position="63"/>
        <end position="82"/>
    </location>
</feature>